<keyword evidence="5" id="KW-1133">Transmembrane helix</keyword>
<dbReference type="Pfam" id="PF00431">
    <property type="entry name" value="CUB"/>
    <property type="match status" value="1"/>
</dbReference>
<dbReference type="PROSITE" id="PS01180">
    <property type="entry name" value="CUB"/>
    <property type="match status" value="1"/>
</dbReference>
<accession>A0A7J7IVB1</accession>
<protein>
    <recommendedName>
        <fullName evidence="6">CUB domain-containing protein</fullName>
    </recommendedName>
</protein>
<evidence type="ECO:0000256" key="4">
    <source>
        <dbReference type="SAM" id="MobiDB-lite"/>
    </source>
</evidence>
<evidence type="ECO:0000313" key="8">
    <source>
        <dbReference type="Proteomes" id="UP000593567"/>
    </source>
</evidence>
<dbReference type="Proteomes" id="UP000593567">
    <property type="component" value="Unassembled WGS sequence"/>
</dbReference>
<feature type="transmembrane region" description="Helical" evidence="5">
    <location>
        <begin position="120"/>
        <end position="142"/>
    </location>
</feature>
<keyword evidence="8" id="KW-1185">Reference proteome</keyword>
<comment type="caution">
    <text evidence="3">Lacks conserved residue(s) required for the propagation of feature annotation.</text>
</comment>
<keyword evidence="2" id="KW-1015">Disulfide bond</keyword>
<keyword evidence="5" id="KW-0812">Transmembrane</keyword>
<feature type="region of interest" description="Disordered" evidence="4">
    <location>
        <begin position="227"/>
        <end position="352"/>
    </location>
</feature>
<evidence type="ECO:0000256" key="3">
    <source>
        <dbReference type="PROSITE-ProRule" id="PRU00059"/>
    </source>
</evidence>
<dbReference type="PANTHER" id="PTHR24251">
    <property type="entry name" value="OVOCHYMASE-RELATED"/>
    <property type="match status" value="1"/>
</dbReference>
<gene>
    <name evidence="7" type="ORF">EB796_023836</name>
</gene>
<dbReference type="CDD" id="cd00041">
    <property type="entry name" value="CUB"/>
    <property type="match status" value="1"/>
</dbReference>
<evidence type="ECO:0000256" key="2">
    <source>
        <dbReference type="ARBA" id="ARBA00023157"/>
    </source>
</evidence>
<proteinExistence type="predicted"/>
<organism evidence="7 8">
    <name type="scientific">Bugula neritina</name>
    <name type="common">Brown bryozoan</name>
    <name type="synonym">Sertularia neritina</name>
    <dbReference type="NCBI Taxonomy" id="10212"/>
    <lineage>
        <taxon>Eukaryota</taxon>
        <taxon>Metazoa</taxon>
        <taxon>Spiralia</taxon>
        <taxon>Lophotrochozoa</taxon>
        <taxon>Bryozoa</taxon>
        <taxon>Gymnolaemata</taxon>
        <taxon>Cheilostomatida</taxon>
        <taxon>Flustrina</taxon>
        <taxon>Buguloidea</taxon>
        <taxon>Bugulidae</taxon>
        <taxon>Bugula</taxon>
    </lineage>
</organism>
<dbReference type="PANTHER" id="PTHR24251:SF37">
    <property type="entry name" value="CUB DOMAIN-CONTAINING PROTEIN"/>
    <property type="match status" value="1"/>
</dbReference>
<name>A0A7J7IVB1_BUGNE</name>
<keyword evidence="5" id="KW-0472">Membrane</keyword>
<dbReference type="InterPro" id="IPR035914">
    <property type="entry name" value="Sperma_CUB_dom_sf"/>
</dbReference>
<sequence length="352" mass="39030">MLYWVLTAADPNDRIKLIFQDFQLALDDSLYIYDGSLPQEESLKKKHSGDKTSLPGNIVSKRDQLLVIFESTKAVTDKGFSIKYLIFVANQQDTEVITYNTPISNNKKKTAKPLTPEGRAAIIVASCLLLLVIAIVGFYYVYWKPKQRQEEQLIARELYDNGKNTLSQDDLPQRPATANELARLRAERPVTANELARLRAQQHMKPDYGFGNPVVDENGQPIPIRLPIPQLPPGVEGGRPPSAANRNRAAGPSVKFDPSLNEDIVEQSEWSQKLDQRFSQRKATSGAKDELGAIIIPDTPRSTGPSSGRPNSARPNSGRPTSARRDTRSPTAPTTSIAKLPGYVKRANEDDE</sequence>
<evidence type="ECO:0000313" key="7">
    <source>
        <dbReference type="EMBL" id="KAF6017853.1"/>
    </source>
</evidence>
<reference evidence="7" key="1">
    <citation type="submission" date="2020-06" db="EMBL/GenBank/DDBJ databases">
        <title>Draft genome of Bugula neritina, a colonial animal packing powerful symbionts and potential medicines.</title>
        <authorList>
            <person name="Rayko M."/>
        </authorList>
    </citation>
    <scope>NUCLEOTIDE SEQUENCE [LARGE SCALE GENOMIC DNA]</scope>
    <source>
        <strain evidence="7">Kwan_BN1</strain>
    </source>
</reference>
<evidence type="ECO:0000256" key="1">
    <source>
        <dbReference type="ARBA" id="ARBA00022737"/>
    </source>
</evidence>
<dbReference type="EMBL" id="VXIV02003354">
    <property type="protein sequence ID" value="KAF6017853.1"/>
    <property type="molecule type" value="Genomic_DNA"/>
</dbReference>
<evidence type="ECO:0000256" key="5">
    <source>
        <dbReference type="SAM" id="Phobius"/>
    </source>
</evidence>
<keyword evidence="1" id="KW-0677">Repeat</keyword>
<feature type="compositionally biased region" description="Polar residues" evidence="4">
    <location>
        <begin position="300"/>
        <end position="320"/>
    </location>
</feature>
<comment type="caution">
    <text evidence="7">The sequence shown here is derived from an EMBL/GenBank/DDBJ whole genome shotgun (WGS) entry which is preliminary data.</text>
</comment>
<feature type="compositionally biased region" description="Low complexity" evidence="4">
    <location>
        <begin position="238"/>
        <end position="253"/>
    </location>
</feature>
<feature type="domain" description="CUB" evidence="6">
    <location>
        <begin position="1"/>
        <end position="87"/>
    </location>
</feature>
<dbReference type="AlphaFoldDB" id="A0A7J7IVB1"/>
<dbReference type="InterPro" id="IPR000859">
    <property type="entry name" value="CUB_dom"/>
</dbReference>
<dbReference type="SUPFAM" id="SSF49854">
    <property type="entry name" value="Spermadhesin, CUB domain"/>
    <property type="match status" value="1"/>
</dbReference>
<dbReference type="Gene3D" id="2.60.120.290">
    <property type="entry name" value="Spermadhesin, CUB domain"/>
    <property type="match status" value="1"/>
</dbReference>
<evidence type="ECO:0000259" key="6">
    <source>
        <dbReference type="PROSITE" id="PS01180"/>
    </source>
</evidence>